<dbReference type="Proteomes" id="UP000499080">
    <property type="component" value="Unassembled WGS sequence"/>
</dbReference>
<protein>
    <submittedName>
        <fullName evidence="1">Uncharacterized protein</fullName>
    </submittedName>
</protein>
<proteinExistence type="predicted"/>
<reference evidence="1 2" key="1">
    <citation type="journal article" date="2019" name="Sci. Rep.">
        <title>Orb-weaving spider Araneus ventricosus genome elucidates the spidroin gene catalogue.</title>
        <authorList>
            <person name="Kono N."/>
            <person name="Nakamura H."/>
            <person name="Ohtoshi R."/>
            <person name="Moran D.A.P."/>
            <person name="Shinohara A."/>
            <person name="Yoshida Y."/>
            <person name="Fujiwara M."/>
            <person name="Mori M."/>
            <person name="Tomita M."/>
            <person name="Arakawa K."/>
        </authorList>
    </citation>
    <scope>NUCLEOTIDE SEQUENCE [LARGE SCALE GENOMIC DNA]</scope>
</reference>
<sequence length="105" mass="11788">MSHLSQGSRSGFTQFVIVVHIKLLPTPSAFMNVLVHQPLYARNAIDATAKQFKTFSYVLNFETALENCLVFVCIGGSMLRVAFYTISPHSSDEIDGRMIKRYTLV</sequence>
<keyword evidence="2" id="KW-1185">Reference proteome</keyword>
<comment type="caution">
    <text evidence="1">The sequence shown here is derived from an EMBL/GenBank/DDBJ whole genome shotgun (WGS) entry which is preliminary data.</text>
</comment>
<gene>
    <name evidence="1" type="ORF">AVEN_241141_1</name>
</gene>
<dbReference type="AlphaFoldDB" id="A0A4Y2W926"/>
<evidence type="ECO:0000313" key="1">
    <source>
        <dbReference type="EMBL" id="GBO33935.1"/>
    </source>
</evidence>
<evidence type="ECO:0000313" key="2">
    <source>
        <dbReference type="Proteomes" id="UP000499080"/>
    </source>
</evidence>
<name>A0A4Y2W926_ARAVE</name>
<dbReference type="EMBL" id="BGPR01057645">
    <property type="protein sequence ID" value="GBO33935.1"/>
    <property type="molecule type" value="Genomic_DNA"/>
</dbReference>
<accession>A0A4Y2W926</accession>
<organism evidence="1 2">
    <name type="scientific">Araneus ventricosus</name>
    <name type="common">Orbweaver spider</name>
    <name type="synonym">Epeira ventricosa</name>
    <dbReference type="NCBI Taxonomy" id="182803"/>
    <lineage>
        <taxon>Eukaryota</taxon>
        <taxon>Metazoa</taxon>
        <taxon>Ecdysozoa</taxon>
        <taxon>Arthropoda</taxon>
        <taxon>Chelicerata</taxon>
        <taxon>Arachnida</taxon>
        <taxon>Araneae</taxon>
        <taxon>Araneomorphae</taxon>
        <taxon>Entelegynae</taxon>
        <taxon>Araneoidea</taxon>
        <taxon>Araneidae</taxon>
        <taxon>Araneus</taxon>
    </lineage>
</organism>